<evidence type="ECO:0000256" key="4">
    <source>
        <dbReference type="ARBA" id="ARBA00022729"/>
    </source>
</evidence>
<keyword evidence="9" id="KW-0966">Cell projection</keyword>
<feature type="signal peptide" evidence="7">
    <location>
        <begin position="1"/>
        <end position="24"/>
    </location>
</feature>
<dbReference type="InterPro" id="IPR017585">
    <property type="entry name" value="SAF_FlgA"/>
</dbReference>
<keyword evidence="9" id="KW-0969">Cilium</keyword>
<dbReference type="OrthoDB" id="1669037at2"/>
<dbReference type="SMART" id="SM00858">
    <property type="entry name" value="SAF"/>
    <property type="match status" value="1"/>
</dbReference>
<dbReference type="InterPro" id="IPR013974">
    <property type="entry name" value="SAF"/>
</dbReference>
<dbReference type="CDD" id="cd11614">
    <property type="entry name" value="SAF_CpaB_FlgA_like"/>
    <property type="match status" value="1"/>
</dbReference>
<evidence type="ECO:0000313" key="9">
    <source>
        <dbReference type="EMBL" id="PLW68412.1"/>
    </source>
</evidence>
<dbReference type="Pfam" id="PF13144">
    <property type="entry name" value="ChapFlgA"/>
    <property type="match status" value="1"/>
</dbReference>
<dbReference type="AlphaFoldDB" id="A0A2N5X1Q6"/>
<evidence type="ECO:0000256" key="3">
    <source>
        <dbReference type="ARBA" id="ARBA00014754"/>
    </source>
</evidence>
<evidence type="ECO:0000313" key="10">
    <source>
        <dbReference type="Proteomes" id="UP000235005"/>
    </source>
</evidence>
<dbReference type="PANTHER" id="PTHR36307:SF1">
    <property type="entry name" value="FLAGELLA BASAL BODY P-RING FORMATION PROTEIN FLGA"/>
    <property type="match status" value="1"/>
</dbReference>
<evidence type="ECO:0000256" key="1">
    <source>
        <dbReference type="ARBA" id="ARBA00004418"/>
    </source>
</evidence>
<name>A0A2N5X1Q6_9GAMM</name>
<protein>
    <recommendedName>
        <fullName evidence="3 7">Flagella basal body P-ring formation protein FlgA</fullName>
    </recommendedName>
</protein>
<feature type="chain" id="PRO_5014491090" description="Flagella basal body P-ring formation protein FlgA" evidence="7">
    <location>
        <begin position="25"/>
        <end position="241"/>
    </location>
</feature>
<dbReference type="PANTHER" id="PTHR36307">
    <property type="entry name" value="FLAGELLA BASAL BODY P-RING FORMATION PROTEIN FLGA"/>
    <property type="match status" value="1"/>
</dbReference>
<proteinExistence type="inferred from homology"/>
<sequence>MRRAMTVFWRCLVIAVCTAPTAVAAQSGTDDALQPLEAIIAVATEANRARALEQGYEGVQVNARPLDSRLRLPLCDQPLKALDSRSSTALGSISTGVRCSGSKPWTLYVRTEVTAVRVVPVLARSLPRHTRLAAADLRFVERPLASVPTGILFDADQIIGMELNRSLDEGSTIRTSHLRQPKVVKRGDLVTVTSGSGGLTVKSQGKALADATPGERVSVVNSVTGVKVEGIAGTDGTVTVP</sequence>
<dbReference type="Gene3D" id="2.30.30.760">
    <property type="match status" value="1"/>
</dbReference>
<keyword evidence="4 7" id="KW-0732">Signal</keyword>
<dbReference type="NCBIfam" id="TIGR03170">
    <property type="entry name" value="flgA_cterm"/>
    <property type="match status" value="1"/>
</dbReference>
<dbReference type="Pfam" id="PF17656">
    <property type="entry name" value="ChapFlgA_N"/>
    <property type="match status" value="1"/>
</dbReference>
<feature type="domain" description="SAF" evidence="8">
    <location>
        <begin position="117"/>
        <end position="179"/>
    </location>
</feature>
<comment type="function">
    <text evidence="6 7">Involved in the assembly process of the P-ring formation. It may associate with FlgF on the rod constituting a structure essential for the P-ring assembly or may act as a modulator protein for the P-ring assembly.</text>
</comment>
<reference evidence="9 10" key="1">
    <citation type="submission" date="2018-01" db="EMBL/GenBank/DDBJ databases">
        <title>The draft genome sequence of Halioglobus lutimaris HF004.</title>
        <authorList>
            <person name="Du Z.-J."/>
            <person name="Shi M.-J."/>
        </authorList>
    </citation>
    <scope>NUCLEOTIDE SEQUENCE [LARGE SCALE GENOMIC DNA]</scope>
    <source>
        <strain evidence="9 10">HF004</strain>
    </source>
</reference>
<keyword evidence="9" id="KW-0282">Flagellum</keyword>
<dbReference type="Gene3D" id="3.90.1210.10">
    <property type="entry name" value="Antifreeze-like/N-acetylneuraminic acid synthase C-terminal domain"/>
    <property type="match status" value="1"/>
</dbReference>
<evidence type="ECO:0000256" key="6">
    <source>
        <dbReference type="ARBA" id="ARBA00025643"/>
    </source>
</evidence>
<dbReference type="GO" id="GO:0044780">
    <property type="term" value="P:bacterial-type flagellum assembly"/>
    <property type="evidence" value="ECO:0007669"/>
    <property type="project" value="InterPro"/>
</dbReference>
<dbReference type="InterPro" id="IPR039246">
    <property type="entry name" value="Flagellar_FlgA"/>
</dbReference>
<comment type="subcellular location">
    <subcellularLocation>
        <location evidence="1 7">Periplasm</location>
    </subcellularLocation>
</comment>
<gene>
    <name evidence="9" type="primary">flgA</name>
    <name evidence="9" type="ORF">C0039_12810</name>
</gene>
<dbReference type="Proteomes" id="UP000235005">
    <property type="component" value="Unassembled WGS sequence"/>
</dbReference>
<organism evidence="9 10">
    <name type="scientific">Pseudohalioglobus lutimaris</name>
    <dbReference type="NCBI Taxonomy" id="1737061"/>
    <lineage>
        <taxon>Bacteria</taxon>
        <taxon>Pseudomonadati</taxon>
        <taxon>Pseudomonadota</taxon>
        <taxon>Gammaproteobacteria</taxon>
        <taxon>Cellvibrionales</taxon>
        <taxon>Halieaceae</taxon>
        <taxon>Pseudohalioglobus</taxon>
    </lineage>
</organism>
<dbReference type="GO" id="GO:0042597">
    <property type="term" value="C:periplasmic space"/>
    <property type="evidence" value="ECO:0007669"/>
    <property type="project" value="UniProtKB-SubCell"/>
</dbReference>
<evidence type="ECO:0000256" key="5">
    <source>
        <dbReference type="ARBA" id="ARBA00022764"/>
    </source>
</evidence>
<evidence type="ECO:0000256" key="7">
    <source>
        <dbReference type="RuleBase" id="RU362063"/>
    </source>
</evidence>
<evidence type="ECO:0000256" key="2">
    <source>
        <dbReference type="ARBA" id="ARBA00010474"/>
    </source>
</evidence>
<evidence type="ECO:0000259" key="8">
    <source>
        <dbReference type="SMART" id="SM00858"/>
    </source>
</evidence>
<accession>A0A2N5X1Q6</accession>
<dbReference type="EMBL" id="PKUS01000015">
    <property type="protein sequence ID" value="PLW68412.1"/>
    <property type="molecule type" value="Genomic_DNA"/>
</dbReference>
<keyword evidence="7" id="KW-1005">Bacterial flagellum biogenesis</keyword>
<comment type="caution">
    <text evidence="9">The sequence shown here is derived from an EMBL/GenBank/DDBJ whole genome shotgun (WGS) entry which is preliminary data.</text>
</comment>
<comment type="similarity">
    <text evidence="2 7">Belongs to the FlgA family.</text>
</comment>
<dbReference type="InterPro" id="IPR041231">
    <property type="entry name" value="FlgA_N"/>
</dbReference>
<keyword evidence="10" id="KW-1185">Reference proteome</keyword>
<keyword evidence="5 7" id="KW-0574">Periplasm</keyword>